<dbReference type="Pfam" id="PF12698">
    <property type="entry name" value="ABC2_membrane_3"/>
    <property type="match status" value="1"/>
</dbReference>
<dbReference type="GO" id="GO:0005886">
    <property type="term" value="C:plasma membrane"/>
    <property type="evidence" value="ECO:0007669"/>
    <property type="project" value="UniProtKB-SubCell"/>
</dbReference>
<keyword evidence="6 8" id="KW-1133">Transmembrane helix</keyword>
<dbReference type="AlphaFoldDB" id="A0AAN4W1K6"/>
<feature type="transmembrane region" description="Helical" evidence="8">
    <location>
        <begin position="20"/>
        <end position="40"/>
    </location>
</feature>
<gene>
    <name evidence="10" type="ORF">PEDI_42050</name>
</gene>
<feature type="transmembrane region" description="Helical" evidence="8">
    <location>
        <begin position="358"/>
        <end position="378"/>
    </location>
</feature>
<dbReference type="InterPro" id="IPR051449">
    <property type="entry name" value="ABC-2_transporter_component"/>
</dbReference>
<dbReference type="PROSITE" id="PS51012">
    <property type="entry name" value="ABC_TM2"/>
    <property type="match status" value="1"/>
</dbReference>
<keyword evidence="7 8" id="KW-0472">Membrane</keyword>
<feature type="transmembrane region" description="Helical" evidence="8">
    <location>
        <begin position="298"/>
        <end position="316"/>
    </location>
</feature>
<evidence type="ECO:0000256" key="3">
    <source>
        <dbReference type="ARBA" id="ARBA00022448"/>
    </source>
</evidence>
<evidence type="ECO:0000313" key="10">
    <source>
        <dbReference type="EMBL" id="GJM63653.1"/>
    </source>
</evidence>
<sequence>MKDFLFLIKREFKKMATNSVVMAIFFGAPILYGLLLGVVYEKGSAVDLPILVVDLDQTALSSKVIDLLDDNEVLVVELVKYDNEYLEELVKSDQYKAVVTIPDRFEADILQKRNPEVTVGINTANIVTANYSARGIQYVMKTLQVGVEVEAMKKAGIPTAAAMDQYEPFSVNYERYYNETANYMRFLWPGMIGTIIQQVFLLAVALTFAREFEESSWHEVVSVTRSPLKIIAVKIVPFLITGLFVLASLAVMFPLFDIPLANNLWALCVALMAFILPVIFLGILVSLAIPNQLKATEILMVIATPSFVLSGFTWPLSQMPAGVAFIGKLIPLTHFLEAFRELSFYGSGLQDIMPEIKILLLMALVLGVLSYGVVYYRINSSRVKPEKQIG</sequence>
<evidence type="ECO:0000256" key="2">
    <source>
        <dbReference type="ARBA" id="ARBA00007783"/>
    </source>
</evidence>
<keyword evidence="11" id="KW-1185">Reference proteome</keyword>
<evidence type="ECO:0000256" key="7">
    <source>
        <dbReference type="ARBA" id="ARBA00023136"/>
    </source>
</evidence>
<evidence type="ECO:0000313" key="11">
    <source>
        <dbReference type="Proteomes" id="UP001310022"/>
    </source>
</evidence>
<evidence type="ECO:0000256" key="8">
    <source>
        <dbReference type="SAM" id="Phobius"/>
    </source>
</evidence>
<dbReference type="EMBL" id="BQKE01000003">
    <property type="protein sequence ID" value="GJM63653.1"/>
    <property type="molecule type" value="Genomic_DNA"/>
</dbReference>
<proteinExistence type="inferred from homology"/>
<feature type="transmembrane region" description="Helical" evidence="8">
    <location>
        <begin position="264"/>
        <end position="289"/>
    </location>
</feature>
<feature type="domain" description="ABC transmembrane type-2" evidence="9">
    <location>
        <begin position="149"/>
        <end position="377"/>
    </location>
</feature>
<comment type="subcellular location">
    <subcellularLocation>
        <location evidence="1">Cell membrane</location>
        <topology evidence="1">Multi-pass membrane protein</topology>
    </subcellularLocation>
</comment>
<dbReference type="InterPro" id="IPR047817">
    <property type="entry name" value="ABC2_TM_bact-type"/>
</dbReference>
<protein>
    <submittedName>
        <fullName evidence="10">ABC transporter permease</fullName>
    </submittedName>
</protein>
<evidence type="ECO:0000256" key="1">
    <source>
        <dbReference type="ARBA" id="ARBA00004651"/>
    </source>
</evidence>
<dbReference type="RefSeq" id="WP_338238789.1">
    <property type="nucleotide sequence ID" value="NZ_BQKE01000003.1"/>
</dbReference>
<accession>A0AAN4W1K6</accession>
<organism evidence="10 11">
    <name type="scientific">Persicobacter diffluens</name>
    <dbReference type="NCBI Taxonomy" id="981"/>
    <lineage>
        <taxon>Bacteria</taxon>
        <taxon>Pseudomonadati</taxon>
        <taxon>Bacteroidota</taxon>
        <taxon>Cytophagia</taxon>
        <taxon>Cytophagales</taxon>
        <taxon>Persicobacteraceae</taxon>
        <taxon>Persicobacter</taxon>
    </lineage>
</organism>
<evidence type="ECO:0000256" key="6">
    <source>
        <dbReference type="ARBA" id="ARBA00022989"/>
    </source>
</evidence>
<comment type="caution">
    <text evidence="10">The sequence shown here is derived from an EMBL/GenBank/DDBJ whole genome shotgun (WGS) entry which is preliminary data.</text>
</comment>
<evidence type="ECO:0000256" key="5">
    <source>
        <dbReference type="ARBA" id="ARBA00022692"/>
    </source>
</evidence>
<dbReference type="InterPro" id="IPR013525">
    <property type="entry name" value="ABC2_TM"/>
</dbReference>
<feature type="transmembrane region" description="Helical" evidence="8">
    <location>
        <begin position="186"/>
        <end position="209"/>
    </location>
</feature>
<evidence type="ECO:0000256" key="4">
    <source>
        <dbReference type="ARBA" id="ARBA00022475"/>
    </source>
</evidence>
<dbReference type="PANTHER" id="PTHR30294:SF46">
    <property type="entry name" value="ABC TRANSPORTER PERMEASE"/>
    <property type="match status" value="1"/>
</dbReference>
<reference evidence="10 11" key="1">
    <citation type="submission" date="2021-12" db="EMBL/GenBank/DDBJ databases">
        <title>Genome sequencing of bacteria with rrn-lacking chromosome and rrn-plasmid.</title>
        <authorList>
            <person name="Anda M."/>
            <person name="Iwasaki W."/>
        </authorList>
    </citation>
    <scope>NUCLEOTIDE SEQUENCE [LARGE SCALE GENOMIC DNA]</scope>
    <source>
        <strain evidence="10 11">NBRC 15940</strain>
    </source>
</reference>
<dbReference type="Proteomes" id="UP001310022">
    <property type="component" value="Unassembled WGS sequence"/>
</dbReference>
<evidence type="ECO:0000259" key="9">
    <source>
        <dbReference type="PROSITE" id="PS51012"/>
    </source>
</evidence>
<keyword evidence="5 8" id="KW-0812">Transmembrane</keyword>
<dbReference type="GO" id="GO:0140359">
    <property type="term" value="F:ABC-type transporter activity"/>
    <property type="evidence" value="ECO:0007669"/>
    <property type="project" value="InterPro"/>
</dbReference>
<dbReference type="PANTHER" id="PTHR30294">
    <property type="entry name" value="MEMBRANE COMPONENT OF ABC TRANSPORTER YHHJ-RELATED"/>
    <property type="match status" value="1"/>
</dbReference>
<feature type="transmembrane region" description="Helical" evidence="8">
    <location>
        <begin position="230"/>
        <end position="252"/>
    </location>
</feature>
<dbReference type="Gene3D" id="3.40.1710.10">
    <property type="entry name" value="abc type-2 transporter like domain"/>
    <property type="match status" value="1"/>
</dbReference>
<keyword evidence="4" id="KW-1003">Cell membrane</keyword>
<comment type="similarity">
    <text evidence="2">Belongs to the ABC-2 integral membrane protein family.</text>
</comment>
<keyword evidence="3" id="KW-0813">Transport</keyword>
<name>A0AAN4W1K6_9BACT</name>